<dbReference type="EMBL" id="CM055737">
    <property type="protein sequence ID" value="KAJ8006399.1"/>
    <property type="molecule type" value="Genomic_DNA"/>
</dbReference>
<keyword evidence="2" id="KW-1185">Reference proteome</keyword>
<protein>
    <submittedName>
        <fullName evidence="1">Uncharacterized protein</fullName>
    </submittedName>
</protein>
<proteinExistence type="predicted"/>
<evidence type="ECO:0000313" key="2">
    <source>
        <dbReference type="Proteomes" id="UP001157502"/>
    </source>
</evidence>
<gene>
    <name evidence="1" type="ORF">DPEC_G00134820</name>
</gene>
<dbReference type="Proteomes" id="UP001157502">
    <property type="component" value="Chromosome 10"/>
</dbReference>
<comment type="caution">
    <text evidence="1">The sequence shown here is derived from an EMBL/GenBank/DDBJ whole genome shotgun (WGS) entry which is preliminary data.</text>
</comment>
<accession>A0ACC2GRY2</accession>
<sequence>MPSQPASDSRENDRTAPLDAMHASRQPASGCRRRRSPRSGQPEILTPCPHGHAPGQVTGQHEAGRYNRSQFNNYEPEDGRIEQPVDACPLAEQQCPPREKAQPSTIAEDPHGDRLSSEEEI</sequence>
<evidence type="ECO:0000313" key="1">
    <source>
        <dbReference type="EMBL" id="KAJ8006399.1"/>
    </source>
</evidence>
<name>A0ACC2GRY2_DALPE</name>
<reference evidence="1" key="1">
    <citation type="submission" date="2021-05" db="EMBL/GenBank/DDBJ databases">
        <authorList>
            <person name="Pan Q."/>
            <person name="Jouanno E."/>
            <person name="Zahm M."/>
            <person name="Klopp C."/>
            <person name="Cabau C."/>
            <person name="Louis A."/>
            <person name="Berthelot C."/>
            <person name="Parey E."/>
            <person name="Roest Crollius H."/>
            <person name="Montfort J."/>
            <person name="Robinson-Rechavi M."/>
            <person name="Bouchez O."/>
            <person name="Lampietro C."/>
            <person name="Lopez Roques C."/>
            <person name="Donnadieu C."/>
            <person name="Postlethwait J."/>
            <person name="Bobe J."/>
            <person name="Dillon D."/>
            <person name="Chandos A."/>
            <person name="von Hippel F."/>
            <person name="Guiguen Y."/>
        </authorList>
    </citation>
    <scope>NUCLEOTIDE SEQUENCE</scope>
    <source>
        <strain evidence="1">YG-Jan2019</strain>
    </source>
</reference>
<organism evidence="1 2">
    <name type="scientific">Dallia pectoralis</name>
    <name type="common">Alaska blackfish</name>
    <dbReference type="NCBI Taxonomy" id="75939"/>
    <lineage>
        <taxon>Eukaryota</taxon>
        <taxon>Metazoa</taxon>
        <taxon>Chordata</taxon>
        <taxon>Craniata</taxon>
        <taxon>Vertebrata</taxon>
        <taxon>Euteleostomi</taxon>
        <taxon>Actinopterygii</taxon>
        <taxon>Neopterygii</taxon>
        <taxon>Teleostei</taxon>
        <taxon>Protacanthopterygii</taxon>
        <taxon>Esociformes</taxon>
        <taxon>Umbridae</taxon>
        <taxon>Dallia</taxon>
    </lineage>
</organism>